<accession>A0AAW8H9H0</accession>
<dbReference type="RefSeq" id="WP_306682947.1">
    <property type="nucleotide sequence ID" value="NZ_JAVDKR010000003.1"/>
</dbReference>
<dbReference type="PANTHER" id="PTHR30290:SF19">
    <property type="entry name" value="ABC TRANSPORTER PERIPLASMIC BINDING PROTEIN"/>
    <property type="match status" value="1"/>
</dbReference>
<dbReference type="SUPFAM" id="SSF53850">
    <property type="entry name" value="Periplasmic binding protein-like II"/>
    <property type="match status" value="1"/>
</dbReference>
<protein>
    <submittedName>
        <fullName evidence="3">SgrR family transcriptional regulator</fullName>
    </submittedName>
</protein>
<evidence type="ECO:0000259" key="1">
    <source>
        <dbReference type="Pfam" id="PF00496"/>
    </source>
</evidence>
<dbReference type="Pfam" id="PF00496">
    <property type="entry name" value="SBP_bac_5"/>
    <property type="match status" value="1"/>
</dbReference>
<dbReference type="InterPro" id="IPR039424">
    <property type="entry name" value="SBP_5"/>
</dbReference>
<dbReference type="InterPro" id="IPR000914">
    <property type="entry name" value="SBP_5_dom"/>
</dbReference>
<feature type="domain" description="Transcriptional regulator SgrR N-terminal HTH" evidence="2">
    <location>
        <begin position="7"/>
        <end position="116"/>
    </location>
</feature>
<evidence type="ECO:0000313" key="4">
    <source>
        <dbReference type="Proteomes" id="UP001225042"/>
    </source>
</evidence>
<evidence type="ECO:0000313" key="3">
    <source>
        <dbReference type="EMBL" id="MDQ2257225.1"/>
    </source>
</evidence>
<evidence type="ECO:0000259" key="2">
    <source>
        <dbReference type="Pfam" id="PF12793"/>
    </source>
</evidence>
<dbReference type="InterPro" id="IPR025370">
    <property type="entry name" value="SgrR_HTH_N"/>
</dbReference>
<dbReference type="Pfam" id="PF12793">
    <property type="entry name" value="SgrR_N"/>
    <property type="match status" value="1"/>
</dbReference>
<dbReference type="GO" id="GO:1904680">
    <property type="term" value="F:peptide transmembrane transporter activity"/>
    <property type="evidence" value="ECO:0007669"/>
    <property type="project" value="TreeGrafter"/>
</dbReference>
<dbReference type="PANTHER" id="PTHR30290">
    <property type="entry name" value="PERIPLASMIC BINDING COMPONENT OF ABC TRANSPORTER"/>
    <property type="match status" value="1"/>
</dbReference>
<dbReference type="AlphaFoldDB" id="A0AAW8H9H0"/>
<dbReference type="Gene3D" id="3.40.190.10">
    <property type="entry name" value="Periplasmic binding protein-like II"/>
    <property type="match status" value="1"/>
</dbReference>
<gene>
    <name evidence="3" type="ORF">RBJ67_13875</name>
</gene>
<dbReference type="Proteomes" id="UP001225042">
    <property type="component" value="Unassembled WGS sequence"/>
</dbReference>
<keyword evidence="4" id="KW-1185">Reference proteome</keyword>
<dbReference type="GO" id="GO:0015833">
    <property type="term" value="P:peptide transport"/>
    <property type="evidence" value="ECO:0007669"/>
    <property type="project" value="TreeGrafter"/>
</dbReference>
<feature type="domain" description="Solute-binding protein family 5" evidence="1">
    <location>
        <begin position="165"/>
        <end position="300"/>
    </location>
</feature>
<dbReference type="EMBL" id="JAVDKS010000005">
    <property type="protein sequence ID" value="MDQ2257225.1"/>
    <property type="molecule type" value="Genomic_DNA"/>
</dbReference>
<reference evidence="3 4" key="1">
    <citation type="submission" date="2023-08" db="EMBL/GenBank/DDBJ databases">
        <authorList>
            <person name="Dale J."/>
        </authorList>
    </citation>
    <scope>NUCLEOTIDE SEQUENCE [LARGE SCALE GENOMIC DNA]</scope>
    <source>
        <strain evidence="3 4">2023EL-00788</strain>
    </source>
</reference>
<sequence>MRQLQKIRQYQRLYQHYGSDPKPTTIAEVAETALCSERHARTLLRQLTQSGWLSWSAQPGRGHRAILHCLATTSELSAPLMHACLEKGDYQSALQLADGDPASLHHIITPFLGGKWLKHQPTLRIPWYRPLTSLYPALQRRRAEQHIICAVHAGLTRYTPGQPHPVPDLAHHWETHDNNRRWRFYLRSGAHWHNGQAISDEDILAGVQQLLADPARNAGLKHVHQVSLAAPWCLDITLHAPDAMLAHRLAHHVCRLPHPQQPEIGAGPFAIARHHSHYLRLERQPWYFAAHPLLHAIEFWRTSAGAQKPAWITVGKGKSAQKAASSTSGGFAWLMVNTALAQPLADWLRQEIVFMSQRNFAQRDDLQTRTEVLPGLQTPLLPTAPDVPLPPTLSLVCYHTPELRELADTLHAALKKRHCTLTVAWKDRDEWHTPGALEQADLVLGDYLAGELPGFALAEWFTDEPAWATALGDARWHEEKQQLMGLCESEERLNTQIVPFFRRLLESGACTPLFHYRYRINTMENVQDIVLTAGGWLDFTRAWLPPAMPQERTTSAS</sequence>
<comment type="caution">
    <text evidence="3">The sequence shown here is derived from an EMBL/GenBank/DDBJ whole genome shotgun (WGS) entry which is preliminary data.</text>
</comment>
<proteinExistence type="predicted"/>
<name>A0AAW8H9H0_9ENTR</name>
<organism evidence="3 4">
    <name type="scientific">Enterobacter soli</name>
    <dbReference type="NCBI Taxonomy" id="885040"/>
    <lineage>
        <taxon>Bacteria</taxon>
        <taxon>Pseudomonadati</taxon>
        <taxon>Pseudomonadota</taxon>
        <taxon>Gammaproteobacteria</taxon>
        <taxon>Enterobacterales</taxon>
        <taxon>Enterobacteriaceae</taxon>
        <taxon>Enterobacter</taxon>
    </lineage>
</organism>